<dbReference type="SUPFAM" id="SSF53850">
    <property type="entry name" value="Periplasmic binding protein-like II"/>
    <property type="match status" value="1"/>
</dbReference>
<dbReference type="PANTHER" id="PTHR42643:SF32">
    <property type="entry name" value="IONOTROPIC RECEPTOR 31A, ISOFORM C-RELATED"/>
    <property type="match status" value="1"/>
</dbReference>
<evidence type="ECO:0000256" key="8">
    <source>
        <dbReference type="SAM" id="Phobius"/>
    </source>
</evidence>
<keyword evidence="2" id="KW-1003">Cell membrane</keyword>
<keyword evidence="7" id="KW-0325">Glycoprotein</keyword>
<protein>
    <recommendedName>
        <fullName evidence="11">Ionotropic receptor</fullName>
    </recommendedName>
</protein>
<dbReference type="OrthoDB" id="7282562at2759"/>
<sequence>MNATIQVASYYDCDHVPLYVSIANAYSPVWRQTTAGCRMLEILKDMYGFNVSYVITVPSKPNWTTFENIKWTTTVQNISIDMFLRPLTLQLEQLDVLTPIHKAYSSRLGFILQYENESYYRDFYRNPFTKPLWTSLYSMAVLLSIIFYFLKKCEFRMIGGFECSYPYELLMVVGGYCQHIPPIEAKLISRRIAYLTFFFFAYTIYTYYTSNLLSHLVNDKDTGITLHSLAETHMEGVVADYIMMSITDYIPISATGLSGTIKKLTRLRPVTLQEGLDGVKAGRYALLSDYISIYPFLARTFTEEELCDISRVDVFSHIPKYFLVSKQLPYKEEFKIGLLRVRETGILKRLLDPHYNSPQCTVSPLVQAKFIQMSGLGTKLLAVYAFCILLLIIERAYYKYNKRNKLWPYVH</sequence>
<gene>
    <name evidence="9" type="ORF">APLA_LOCUS3357</name>
</gene>
<dbReference type="Gene3D" id="1.10.287.70">
    <property type="match status" value="1"/>
</dbReference>
<proteinExistence type="predicted"/>
<dbReference type="Proteomes" id="UP000494106">
    <property type="component" value="Unassembled WGS sequence"/>
</dbReference>
<evidence type="ECO:0000313" key="9">
    <source>
        <dbReference type="EMBL" id="CAB3227799.1"/>
    </source>
</evidence>
<evidence type="ECO:0008006" key="11">
    <source>
        <dbReference type="Google" id="ProtNLM"/>
    </source>
</evidence>
<keyword evidence="3 8" id="KW-0812">Transmembrane</keyword>
<evidence type="ECO:0000256" key="7">
    <source>
        <dbReference type="ARBA" id="ARBA00023180"/>
    </source>
</evidence>
<name>A0A8S0Z549_ARCPL</name>
<dbReference type="InterPro" id="IPR052192">
    <property type="entry name" value="Insect_Ionotropic_Sensory_Rcpt"/>
</dbReference>
<keyword evidence="10" id="KW-1185">Reference proteome</keyword>
<dbReference type="PANTHER" id="PTHR42643">
    <property type="entry name" value="IONOTROPIC RECEPTOR 20A-RELATED"/>
    <property type="match status" value="1"/>
</dbReference>
<evidence type="ECO:0000256" key="5">
    <source>
        <dbReference type="ARBA" id="ARBA00023136"/>
    </source>
</evidence>
<dbReference type="GO" id="GO:0005886">
    <property type="term" value="C:plasma membrane"/>
    <property type="evidence" value="ECO:0007669"/>
    <property type="project" value="UniProtKB-SubCell"/>
</dbReference>
<feature type="transmembrane region" description="Helical" evidence="8">
    <location>
        <begin position="132"/>
        <end position="150"/>
    </location>
</feature>
<feature type="transmembrane region" description="Helical" evidence="8">
    <location>
        <begin position="370"/>
        <end position="393"/>
    </location>
</feature>
<dbReference type="AlphaFoldDB" id="A0A8S0Z549"/>
<keyword evidence="4 8" id="KW-1133">Transmembrane helix</keyword>
<accession>A0A8S0Z549</accession>
<evidence type="ECO:0000256" key="6">
    <source>
        <dbReference type="ARBA" id="ARBA00023170"/>
    </source>
</evidence>
<organism evidence="9 10">
    <name type="scientific">Arctia plantaginis</name>
    <name type="common">Wood tiger moth</name>
    <name type="synonym">Phalaena plantaginis</name>
    <dbReference type="NCBI Taxonomy" id="874455"/>
    <lineage>
        <taxon>Eukaryota</taxon>
        <taxon>Metazoa</taxon>
        <taxon>Ecdysozoa</taxon>
        <taxon>Arthropoda</taxon>
        <taxon>Hexapoda</taxon>
        <taxon>Insecta</taxon>
        <taxon>Pterygota</taxon>
        <taxon>Neoptera</taxon>
        <taxon>Endopterygota</taxon>
        <taxon>Lepidoptera</taxon>
        <taxon>Glossata</taxon>
        <taxon>Ditrysia</taxon>
        <taxon>Noctuoidea</taxon>
        <taxon>Erebidae</taxon>
        <taxon>Arctiinae</taxon>
        <taxon>Arctia</taxon>
    </lineage>
</organism>
<evidence type="ECO:0000256" key="2">
    <source>
        <dbReference type="ARBA" id="ARBA00022475"/>
    </source>
</evidence>
<dbReference type="EMBL" id="CADEBC010000301">
    <property type="protein sequence ID" value="CAB3227799.1"/>
    <property type="molecule type" value="Genomic_DNA"/>
</dbReference>
<keyword evidence="5 8" id="KW-0472">Membrane</keyword>
<evidence type="ECO:0000313" key="10">
    <source>
        <dbReference type="Proteomes" id="UP000494106"/>
    </source>
</evidence>
<evidence type="ECO:0000256" key="4">
    <source>
        <dbReference type="ARBA" id="ARBA00022989"/>
    </source>
</evidence>
<comment type="caution">
    <text evidence="9">The sequence shown here is derived from an EMBL/GenBank/DDBJ whole genome shotgun (WGS) entry which is preliminary data.</text>
</comment>
<comment type="subcellular location">
    <subcellularLocation>
        <location evidence="1">Cell membrane</location>
        <topology evidence="1">Multi-pass membrane protein</topology>
    </subcellularLocation>
</comment>
<evidence type="ECO:0000256" key="1">
    <source>
        <dbReference type="ARBA" id="ARBA00004651"/>
    </source>
</evidence>
<keyword evidence="6" id="KW-0675">Receptor</keyword>
<feature type="transmembrane region" description="Helical" evidence="8">
    <location>
        <begin position="192"/>
        <end position="208"/>
    </location>
</feature>
<evidence type="ECO:0000256" key="3">
    <source>
        <dbReference type="ARBA" id="ARBA00022692"/>
    </source>
</evidence>
<reference evidence="9 10" key="1">
    <citation type="submission" date="2020-04" db="EMBL/GenBank/DDBJ databases">
        <authorList>
            <person name="Wallbank WR R."/>
            <person name="Pardo Diaz C."/>
            <person name="Kozak K."/>
            <person name="Martin S."/>
            <person name="Jiggins C."/>
            <person name="Moest M."/>
            <person name="Warren A I."/>
            <person name="Byers J.R.P. K."/>
            <person name="Montejo-Kovacevich G."/>
            <person name="Yen C E."/>
        </authorList>
    </citation>
    <scope>NUCLEOTIDE SEQUENCE [LARGE SCALE GENOMIC DNA]</scope>
</reference>